<protein>
    <submittedName>
        <fullName evidence="1">Uncharacterized protein</fullName>
    </submittedName>
</protein>
<evidence type="ECO:0000313" key="1">
    <source>
        <dbReference type="EMBL" id="KAG8240068.1"/>
    </source>
</evidence>
<organism evidence="1 2">
    <name type="scientific">Ladona fulva</name>
    <name type="common">Scarce chaser dragonfly</name>
    <name type="synonym">Libellula fulva</name>
    <dbReference type="NCBI Taxonomy" id="123851"/>
    <lineage>
        <taxon>Eukaryota</taxon>
        <taxon>Metazoa</taxon>
        <taxon>Ecdysozoa</taxon>
        <taxon>Arthropoda</taxon>
        <taxon>Hexapoda</taxon>
        <taxon>Insecta</taxon>
        <taxon>Pterygota</taxon>
        <taxon>Palaeoptera</taxon>
        <taxon>Odonata</taxon>
        <taxon>Epiprocta</taxon>
        <taxon>Anisoptera</taxon>
        <taxon>Libelluloidea</taxon>
        <taxon>Libellulidae</taxon>
        <taxon>Ladona</taxon>
    </lineage>
</organism>
<accession>A0A8K0KTH6</accession>
<dbReference type="EMBL" id="KZ311002">
    <property type="protein sequence ID" value="KAG8240068.1"/>
    <property type="molecule type" value="Genomic_DNA"/>
</dbReference>
<sequence>MMGGSKQGGKNNVLHLFKEDVGSDVIGIGCVAHIIHNTAQAAVDQLPYDVEAMVPKYGYTF</sequence>
<dbReference type="OrthoDB" id="7971529at2759"/>
<proteinExistence type="predicted"/>
<name>A0A8K0KTH6_LADFU</name>
<evidence type="ECO:0000313" key="2">
    <source>
        <dbReference type="Proteomes" id="UP000792457"/>
    </source>
</evidence>
<dbReference type="AlphaFoldDB" id="A0A8K0KTH6"/>
<gene>
    <name evidence="1" type="ORF">J437_LFUL019635</name>
</gene>
<reference evidence="1" key="1">
    <citation type="submission" date="2013-04" db="EMBL/GenBank/DDBJ databases">
        <authorList>
            <person name="Qu J."/>
            <person name="Murali S.C."/>
            <person name="Bandaranaike D."/>
            <person name="Bellair M."/>
            <person name="Blankenburg K."/>
            <person name="Chao H."/>
            <person name="Dinh H."/>
            <person name="Doddapaneni H."/>
            <person name="Downs B."/>
            <person name="Dugan-Rocha S."/>
            <person name="Elkadiri S."/>
            <person name="Gnanaolivu R.D."/>
            <person name="Hernandez B."/>
            <person name="Javaid M."/>
            <person name="Jayaseelan J.C."/>
            <person name="Lee S."/>
            <person name="Li M."/>
            <person name="Ming W."/>
            <person name="Munidasa M."/>
            <person name="Muniz J."/>
            <person name="Nguyen L."/>
            <person name="Ongeri F."/>
            <person name="Osuji N."/>
            <person name="Pu L.-L."/>
            <person name="Puazo M."/>
            <person name="Qu C."/>
            <person name="Quiroz J."/>
            <person name="Raj R."/>
            <person name="Weissenberger G."/>
            <person name="Xin Y."/>
            <person name="Zou X."/>
            <person name="Han Y."/>
            <person name="Richards S."/>
            <person name="Worley K."/>
            <person name="Muzny D."/>
            <person name="Gibbs R."/>
        </authorList>
    </citation>
    <scope>NUCLEOTIDE SEQUENCE</scope>
    <source>
        <strain evidence="1">Sampled in the wild</strain>
    </source>
</reference>
<comment type="caution">
    <text evidence="1">The sequence shown here is derived from an EMBL/GenBank/DDBJ whole genome shotgun (WGS) entry which is preliminary data.</text>
</comment>
<keyword evidence="2" id="KW-1185">Reference proteome</keyword>
<dbReference type="Proteomes" id="UP000792457">
    <property type="component" value="Unassembled WGS sequence"/>
</dbReference>
<reference evidence="1" key="2">
    <citation type="submission" date="2017-10" db="EMBL/GenBank/DDBJ databases">
        <title>Ladona fulva Genome sequencing and assembly.</title>
        <authorList>
            <person name="Murali S."/>
            <person name="Richards S."/>
            <person name="Bandaranaike D."/>
            <person name="Bellair M."/>
            <person name="Blankenburg K."/>
            <person name="Chao H."/>
            <person name="Dinh H."/>
            <person name="Doddapaneni H."/>
            <person name="Dugan-Rocha S."/>
            <person name="Elkadiri S."/>
            <person name="Gnanaolivu R."/>
            <person name="Hernandez B."/>
            <person name="Skinner E."/>
            <person name="Javaid M."/>
            <person name="Lee S."/>
            <person name="Li M."/>
            <person name="Ming W."/>
            <person name="Munidasa M."/>
            <person name="Muniz J."/>
            <person name="Nguyen L."/>
            <person name="Hughes D."/>
            <person name="Osuji N."/>
            <person name="Pu L.-L."/>
            <person name="Puazo M."/>
            <person name="Qu C."/>
            <person name="Quiroz J."/>
            <person name="Raj R."/>
            <person name="Weissenberger G."/>
            <person name="Xin Y."/>
            <person name="Zou X."/>
            <person name="Han Y."/>
            <person name="Worley K."/>
            <person name="Muzny D."/>
            <person name="Gibbs R."/>
        </authorList>
    </citation>
    <scope>NUCLEOTIDE SEQUENCE</scope>
    <source>
        <strain evidence="1">Sampled in the wild</strain>
    </source>
</reference>